<dbReference type="Gene3D" id="1.25.40.10">
    <property type="entry name" value="Tetratricopeptide repeat domain"/>
    <property type="match status" value="2"/>
</dbReference>
<accession>A0A1S9RTY6</accession>
<feature type="compositionally biased region" description="Low complexity" evidence="2">
    <location>
        <begin position="585"/>
        <end position="599"/>
    </location>
</feature>
<keyword evidence="1" id="KW-0802">TPR repeat</keyword>
<evidence type="ECO:0000313" key="5">
    <source>
        <dbReference type="Proteomes" id="UP000190744"/>
    </source>
</evidence>
<dbReference type="EMBL" id="LJBN01000117">
    <property type="protein sequence ID" value="OOQ88781.1"/>
    <property type="molecule type" value="Genomic_DNA"/>
</dbReference>
<reference evidence="5" key="1">
    <citation type="submission" date="2015-09" db="EMBL/GenBank/DDBJ databases">
        <authorList>
            <person name="Fill T.P."/>
            <person name="Baretta J.F."/>
            <person name="de Almeida L.G."/>
            <person name="Rocha M."/>
            <person name="de Souza D.H."/>
            <person name="Malavazi I."/>
            <person name="Cerdeira L.T."/>
            <person name="Hong H."/>
            <person name="Samborskyy M."/>
            <person name="de Vasconcelos A.T."/>
            <person name="Leadlay P."/>
            <person name="Rodrigues-Filho E."/>
        </authorList>
    </citation>
    <scope>NUCLEOTIDE SEQUENCE [LARGE SCALE GENOMIC DNA]</scope>
    <source>
        <strain evidence="5">LaBioMMi 136</strain>
    </source>
</reference>
<evidence type="ECO:0000259" key="3">
    <source>
        <dbReference type="PROSITE" id="PS51387"/>
    </source>
</evidence>
<dbReference type="Pfam" id="PF13424">
    <property type="entry name" value="TPR_12"/>
    <property type="match status" value="2"/>
</dbReference>
<comment type="caution">
    <text evidence="4">The sequence shown here is derived from an EMBL/GenBank/DDBJ whole genome shotgun (WGS) entry which is preliminary data.</text>
</comment>
<evidence type="ECO:0000313" key="4">
    <source>
        <dbReference type="EMBL" id="OOQ88781.1"/>
    </source>
</evidence>
<dbReference type="PANTHER" id="PTHR46082:SF6">
    <property type="entry name" value="AAA+ ATPASE DOMAIN-CONTAINING PROTEIN-RELATED"/>
    <property type="match status" value="1"/>
</dbReference>
<protein>
    <submittedName>
        <fullName evidence="4">Kinesin light chain</fullName>
    </submittedName>
</protein>
<dbReference type="InterPro" id="IPR019734">
    <property type="entry name" value="TPR_rpt"/>
</dbReference>
<dbReference type="PROSITE" id="PS51387">
    <property type="entry name" value="FAD_PCMH"/>
    <property type="match status" value="1"/>
</dbReference>
<dbReference type="PRINTS" id="PR00381">
    <property type="entry name" value="KINESINLIGHT"/>
</dbReference>
<dbReference type="GO" id="GO:0043531">
    <property type="term" value="F:ADP binding"/>
    <property type="evidence" value="ECO:0007669"/>
    <property type="project" value="InterPro"/>
</dbReference>
<dbReference type="SUPFAM" id="SSF52540">
    <property type="entry name" value="P-loop containing nucleoside triphosphate hydrolases"/>
    <property type="match status" value="1"/>
</dbReference>
<feature type="domain" description="FAD-binding PCMH-type" evidence="3">
    <location>
        <begin position="41"/>
        <end position="207"/>
    </location>
</feature>
<dbReference type="InterPro" id="IPR016166">
    <property type="entry name" value="FAD-bd_PCMH"/>
</dbReference>
<dbReference type="InterPro" id="IPR053137">
    <property type="entry name" value="NLR-like"/>
</dbReference>
<dbReference type="InterPro" id="IPR016169">
    <property type="entry name" value="FAD-bd_PCMH_sub2"/>
</dbReference>
<dbReference type="InterPro" id="IPR031352">
    <property type="entry name" value="SesA"/>
</dbReference>
<dbReference type="Pfam" id="PF13374">
    <property type="entry name" value="TPR_10"/>
    <property type="match status" value="2"/>
</dbReference>
<dbReference type="Proteomes" id="UP000190744">
    <property type="component" value="Unassembled WGS sequence"/>
</dbReference>
<feature type="repeat" description="TPR" evidence="1">
    <location>
        <begin position="1114"/>
        <end position="1147"/>
    </location>
</feature>
<dbReference type="InterPro" id="IPR036318">
    <property type="entry name" value="FAD-bd_PCMH-like_sf"/>
</dbReference>
<evidence type="ECO:0000256" key="2">
    <source>
        <dbReference type="SAM" id="MobiDB-lite"/>
    </source>
</evidence>
<dbReference type="SMART" id="SM00028">
    <property type="entry name" value="TPR"/>
    <property type="match status" value="5"/>
</dbReference>
<dbReference type="Gene3D" id="3.30.43.10">
    <property type="entry name" value="Uridine Diphospho-n-acetylenolpyruvylglucosamine Reductase, domain 2"/>
    <property type="match status" value="1"/>
</dbReference>
<dbReference type="PROSITE" id="PS50005">
    <property type="entry name" value="TPR"/>
    <property type="match status" value="2"/>
</dbReference>
<proteinExistence type="predicted"/>
<dbReference type="Pfam" id="PF17107">
    <property type="entry name" value="SesA"/>
    <property type="match status" value="1"/>
</dbReference>
<dbReference type="InterPro" id="IPR006094">
    <property type="entry name" value="Oxid_FAD_bind_N"/>
</dbReference>
<evidence type="ECO:0000256" key="1">
    <source>
        <dbReference type="PROSITE-ProRule" id="PRU00339"/>
    </source>
</evidence>
<organism evidence="4 5">
    <name type="scientific">Penicillium brasilianum</name>
    <dbReference type="NCBI Taxonomy" id="104259"/>
    <lineage>
        <taxon>Eukaryota</taxon>
        <taxon>Fungi</taxon>
        <taxon>Dikarya</taxon>
        <taxon>Ascomycota</taxon>
        <taxon>Pezizomycotina</taxon>
        <taxon>Eurotiomycetes</taxon>
        <taxon>Eurotiomycetidae</taxon>
        <taxon>Eurotiales</taxon>
        <taxon>Aspergillaceae</taxon>
        <taxon>Penicillium</taxon>
    </lineage>
</organism>
<dbReference type="Gene3D" id="3.30.465.10">
    <property type="match status" value="1"/>
</dbReference>
<dbReference type="InterPro" id="IPR027417">
    <property type="entry name" value="P-loop_NTPase"/>
</dbReference>
<dbReference type="Gene3D" id="3.40.50.300">
    <property type="entry name" value="P-loop containing nucleotide triphosphate hydrolases"/>
    <property type="match status" value="1"/>
</dbReference>
<sequence>MGSTTQLTAFEAFLQGYPAIKYIPPSSPEYPAARKPWNEARLDNPLAVVQPESPSDVAALVKYAKQNSLPFTIRAGGHNLEGRCVVQDALLIDMRALTAVTISSDRKTATVQGGILQDELANKLWEHGLATPTGAIPSVGYVGWATYGGYGPFSAHWGLGVDQILGATIVDSNGDIVKADEALLEGIRGAGGLFGVIIDLTIKVYPLGGLLAGPILFNPTDIIKTCIDFNAAYEELLNTEGLPPQLTIQQICFNGPMGRAFAALFLWSGADIEEGKRWSEKIASLGPLLVNMVAPTTIPEWFVANGAIIPPKLAGSGFSHNVRHMSPLVAEKIGRNIAIMPSDPGCMMSIHQLRGPSAGPQDHASVFATREPHYMLELLGFITSGDPEGSRQWALQTTKEIERVEPENLLPTTYISLFNSAIQAKSPTEALEKTYGSKAELLKNLKAKVDPEGVLSLAVPALKQDVISEEVCEALEHILDGCDAKASNLRAIFEKIIPGESDTWDKRYLKVLRRLGKGNKVEELMESITEDVQLVVNHNAVQSASAQQNRELENIIKEMKSVDSSVRTEESSTMNFSSGGGQQTNNVNSGSGQQINNNGNVGTQYLNPVVFRHKEDFSFQGPVGVHLGQTPQIEPELFIGRSAELHEIARILQPLPTPPKHRRLFLGGIGGIGKTQLAIAYTECYRESYGSVFWLNATSEATLKESFRLIASLIFSVQDPKVLESSAIVRRVHRWLSDSKNISWLLIFDNYDDPGQFEINDYLPSASHGAIIVTSRRLDLGGNTLHIKPLRDIADSLAILQSRSKRDEVQSDPFARRLAKRLDGFPLALATAGTYIRLTGSDFEVYLQEYESRWNIDPHRSVPLPDYRERTLYTTWEMSYALLKVEDPYAAKLLKALAYFDNQKLWYELFHAGITDDSPDWLREVTASEVSFRGVMATLTKHFFLEVDGKLGSWSMHNCIQDWTFSALNKDLDISLYWYASDCVNGCIKEVDDDLLGYTSFSSITRHAVRLAEQRLLEDNQLSGLDSKRLNKLSRIAVLLRQQIQLDQAKQLYIRALAGFEKVLGPDHPLSLLTLNNLGNLYCDQSKLDKAEQIHMEALVRKEKALGPNHKSTLDTVHNLGSVYSRQGKLDQANQMYIRALAGKEKTLGPDHPSTLDTVNNLGNLYCDQDKLDLAEQTYMRALSGKEKALGPDHMLTLDTVHNLGSLYHRQGKLNQAEQMYMRALVGKEKALGPDHTLVLDTVNNLGILYYVQARLDQAEPMYIRALAGREQDARTRPHVNPRHCEQYREPIL</sequence>
<dbReference type="Gene3D" id="3.40.462.20">
    <property type="match status" value="1"/>
</dbReference>
<gene>
    <name evidence="4" type="ORF">PEBR_11417</name>
</gene>
<dbReference type="Pfam" id="PF01565">
    <property type="entry name" value="FAD_binding_4"/>
    <property type="match status" value="1"/>
</dbReference>
<feature type="region of interest" description="Disordered" evidence="2">
    <location>
        <begin position="563"/>
        <end position="599"/>
    </location>
</feature>
<dbReference type="SUPFAM" id="SSF48452">
    <property type="entry name" value="TPR-like"/>
    <property type="match status" value="2"/>
</dbReference>
<dbReference type="InterPro" id="IPR011990">
    <property type="entry name" value="TPR-like_helical_dom_sf"/>
</dbReference>
<dbReference type="PANTHER" id="PTHR46082">
    <property type="entry name" value="ATP/GTP-BINDING PROTEIN-RELATED"/>
    <property type="match status" value="1"/>
</dbReference>
<dbReference type="GO" id="GO:0071949">
    <property type="term" value="F:FAD binding"/>
    <property type="evidence" value="ECO:0007669"/>
    <property type="project" value="InterPro"/>
</dbReference>
<feature type="repeat" description="TPR" evidence="1">
    <location>
        <begin position="1198"/>
        <end position="1231"/>
    </location>
</feature>
<dbReference type="SUPFAM" id="SSF56176">
    <property type="entry name" value="FAD-binding/transporter-associated domain-like"/>
    <property type="match status" value="1"/>
</dbReference>
<dbReference type="InterPro" id="IPR016167">
    <property type="entry name" value="FAD-bd_PCMH_sub1"/>
</dbReference>
<name>A0A1S9RTY6_PENBI</name>
<dbReference type="Pfam" id="PF00931">
    <property type="entry name" value="NB-ARC"/>
    <property type="match status" value="1"/>
</dbReference>
<dbReference type="InterPro" id="IPR002182">
    <property type="entry name" value="NB-ARC"/>
</dbReference>